<evidence type="ECO:0000256" key="1">
    <source>
        <dbReference type="SAM" id="MobiDB-lite"/>
    </source>
</evidence>
<reference evidence="2 3" key="1">
    <citation type="submission" date="2020-03" db="EMBL/GenBank/DDBJ databases">
        <title>Genome sequence of Toxoplasma gondii RH-88 strain.</title>
        <authorList>
            <person name="Lorenzi H.A."/>
            <person name="Venepally P."/>
            <person name="Rozenberg A."/>
            <person name="Sibley D."/>
        </authorList>
    </citation>
    <scope>NUCLEOTIDE SEQUENCE [LARGE SCALE GENOMIC DNA]</scope>
    <source>
        <strain evidence="2 3">RH-88</strain>
    </source>
</reference>
<organism evidence="2 3">
    <name type="scientific">Toxoplasma gondii</name>
    <dbReference type="NCBI Taxonomy" id="5811"/>
    <lineage>
        <taxon>Eukaryota</taxon>
        <taxon>Sar</taxon>
        <taxon>Alveolata</taxon>
        <taxon>Apicomplexa</taxon>
        <taxon>Conoidasida</taxon>
        <taxon>Coccidia</taxon>
        <taxon>Eucoccidiorida</taxon>
        <taxon>Eimeriorina</taxon>
        <taxon>Sarcocystidae</taxon>
        <taxon>Toxoplasma</taxon>
    </lineage>
</organism>
<feature type="region of interest" description="Disordered" evidence="1">
    <location>
        <begin position="56"/>
        <end position="83"/>
    </location>
</feature>
<accession>A0A7J6K5Z1</accession>
<dbReference type="AlphaFoldDB" id="A0A7J6K5Z1"/>
<dbReference type="EMBL" id="JAAUHK010000194">
    <property type="protein sequence ID" value="KAF4642364.1"/>
    <property type="molecule type" value="Genomic_DNA"/>
</dbReference>
<feature type="compositionally biased region" description="Polar residues" evidence="1">
    <location>
        <begin position="71"/>
        <end position="83"/>
    </location>
</feature>
<gene>
    <name evidence="2" type="ORF">TGRH88_081790</name>
</gene>
<keyword evidence="3" id="KW-1185">Reference proteome</keyword>
<comment type="caution">
    <text evidence="2">The sequence shown here is derived from an EMBL/GenBank/DDBJ whole genome shotgun (WGS) entry which is preliminary data.</text>
</comment>
<sequence>MGLDLTDVYPQAYYRDCRFSKCRFTCPGADATICAKPSSELQSRACCFHAFHRTGKFRGSAPPPRREHLDTSTASARQSQNQA</sequence>
<evidence type="ECO:0000313" key="2">
    <source>
        <dbReference type="EMBL" id="KAF4642364.1"/>
    </source>
</evidence>
<dbReference type="Proteomes" id="UP000557509">
    <property type="component" value="Unassembled WGS sequence"/>
</dbReference>
<name>A0A7J6K5Z1_TOXGO</name>
<protein>
    <submittedName>
        <fullName evidence="2">Uncharacterized protein</fullName>
    </submittedName>
</protein>
<evidence type="ECO:0000313" key="3">
    <source>
        <dbReference type="Proteomes" id="UP000557509"/>
    </source>
</evidence>
<proteinExistence type="predicted"/>